<feature type="transmembrane region" description="Helical" evidence="6">
    <location>
        <begin position="336"/>
        <end position="358"/>
    </location>
</feature>
<proteinExistence type="predicted"/>
<feature type="transmembrane region" description="Helical" evidence="6">
    <location>
        <begin position="149"/>
        <end position="167"/>
    </location>
</feature>
<evidence type="ECO:0000259" key="8">
    <source>
        <dbReference type="Pfam" id="PF00662"/>
    </source>
</evidence>
<feature type="transmembrane region" description="Helical" evidence="6">
    <location>
        <begin position="549"/>
        <end position="568"/>
    </location>
</feature>
<feature type="transmembrane region" description="Helical" evidence="6">
    <location>
        <begin position="502"/>
        <end position="521"/>
    </location>
</feature>
<feature type="domain" description="NADH:quinone oxidoreductase/Mrp antiporter transmembrane" evidence="7">
    <location>
        <begin position="143"/>
        <end position="211"/>
    </location>
</feature>
<feature type="transmembrane region" description="Helical" evidence="6">
    <location>
        <begin position="187"/>
        <end position="206"/>
    </location>
</feature>
<feature type="transmembrane region" description="Helical" evidence="6">
    <location>
        <begin position="307"/>
        <end position="324"/>
    </location>
</feature>
<dbReference type="EMBL" id="PGTM01000073">
    <property type="protein sequence ID" value="PJF36179.1"/>
    <property type="molecule type" value="Genomic_DNA"/>
</dbReference>
<keyword evidence="2 5" id="KW-0812">Transmembrane</keyword>
<evidence type="ECO:0008006" key="11">
    <source>
        <dbReference type="Google" id="ProtNLM"/>
    </source>
</evidence>
<evidence type="ECO:0000259" key="7">
    <source>
        <dbReference type="Pfam" id="PF00361"/>
    </source>
</evidence>
<evidence type="ECO:0000256" key="3">
    <source>
        <dbReference type="ARBA" id="ARBA00022989"/>
    </source>
</evidence>
<dbReference type="GO" id="GO:0015990">
    <property type="term" value="P:electron transport coupled proton transport"/>
    <property type="evidence" value="ECO:0007669"/>
    <property type="project" value="TreeGrafter"/>
</dbReference>
<feature type="transmembrane region" description="Helical" evidence="6">
    <location>
        <begin position="663"/>
        <end position="683"/>
    </location>
</feature>
<dbReference type="Pfam" id="PF00662">
    <property type="entry name" value="Proton_antipo_N"/>
    <property type="match status" value="1"/>
</dbReference>
<feature type="transmembrane region" description="Helical" evidence="6">
    <location>
        <begin position="457"/>
        <end position="482"/>
    </location>
</feature>
<dbReference type="NCBIfam" id="TIGR01974">
    <property type="entry name" value="NDH_I_L"/>
    <property type="match status" value="1"/>
</dbReference>
<evidence type="ECO:0000256" key="5">
    <source>
        <dbReference type="RuleBase" id="RU000320"/>
    </source>
</evidence>
<dbReference type="GO" id="GO:0042773">
    <property type="term" value="P:ATP synthesis coupled electron transport"/>
    <property type="evidence" value="ECO:0007669"/>
    <property type="project" value="InterPro"/>
</dbReference>
<evidence type="ECO:0000256" key="1">
    <source>
        <dbReference type="ARBA" id="ARBA00004127"/>
    </source>
</evidence>
<dbReference type="PANTHER" id="PTHR42829">
    <property type="entry name" value="NADH-UBIQUINONE OXIDOREDUCTASE CHAIN 5"/>
    <property type="match status" value="1"/>
</dbReference>
<organism evidence="9 10">
    <name type="scientific">Candidatus Thermofonsia Clade 1 bacterium</name>
    <dbReference type="NCBI Taxonomy" id="2364210"/>
    <lineage>
        <taxon>Bacteria</taxon>
        <taxon>Bacillati</taxon>
        <taxon>Chloroflexota</taxon>
        <taxon>Candidatus Thermofontia</taxon>
        <taxon>Candidatus Thermofonsia Clade 1</taxon>
    </lineage>
</organism>
<feature type="transmembrane region" description="Helical" evidence="6">
    <location>
        <begin position="574"/>
        <end position="598"/>
    </location>
</feature>
<dbReference type="InterPro" id="IPR001750">
    <property type="entry name" value="ND/Mrp_TM"/>
</dbReference>
<dbReference type="GO" id="GO:0008137">
    <property type="term" value="F:NADH dehydrogenase (ubiquinone) activity"/>
    <property type="evidence" value="ECO:0007669"/>
    <property type="project" value="InterPro"/>
</dbReference>
<dbReference type="InterPro" id="IPR003945">
    <property type="entry name" value="NU5C-like"/>
</dbReference>
<feature type="domain" description="NADH-Ubiquinone oxidoreductase (complex I) chain 5 N-terminal" evidence="8">
    <location>
        <begin position="77"/>
        <end position="126"/>
    </location>
</feature>
<dbReference type="Proteomes" id="UP000229681">
    <property type="component" value="Unassembled WGS sequence"/>
</dbReference>
<name>A0A2M8PF53_9CHLR</name>
<evidence type="ECO:0000256" key="6">
    <source>
        <dbReference type="SAM" id="Phobius"/>
    </source>
</evidence>
<feature type="transmembrane region" description="Helical" evidence="6">
    <location>
        <begin position="365"/>
        <end position="387"/>
    </location>
</feature>
<evidence type="ECO:0000313" key="10">
    <source>
        <dbReference type="Proteomes" id="UP000229681"/>
    </source>
</evidence>
<feature type="domain" description="NADH:quinone oxidoreductase/Mrp antiporter transmembrane" evidence="7">
    <location>
        <begin position="272"/>
        <end position="494"/>
    </location>
</feature>
<feature type="transmembrane region" description="Helical" evidence="6">
    <location>
        <begin position="93"/>
        <end position="113"/>
    </location>
</feature>
<sequence length="827" mass="89554">MEIIASSVPLVVILPFAGALLNLFLGRYLSEKLIGAIATTAAGLAFAVAAVMTVGITAHGYEAVVVNPPILDSWLYIPSAAIDIPWQMRVDTLSLTMMLVVTGVGTLIHLYAIGYMHGDARFARFFVYLNLFLGFMLILVTGNNFLMMFVGWEGVGLCSFLLIGFWFDKKHGEGWKNSNAARKAFIVNRVGDFGLLMAIFMIFWTYGTLDYYKPNEVLHIGGEKTAAEVLIREGGSGEAQAQKGVFAQTEEWLAEGGHVVSFGVFELPFEAVVTLITLFMLIGVTGKSAQIPLFVWLPDAMAGPTPVSALIHAATMVTAGVYLITRTSVLYHAAPLSSALVTVVGAATALMAGFIALGQWDIKKVLAYSTVSQLGFMVAAVGLGGYAAGMFHLITHAFFKALLFLGSGSVIHAMEHGHHQAHAHNGSEEGHGHADQAHAEAFDPQDMRNMGGLARRMPITFVTYLIGTLALAGIFPLAGFWSKDEILGKAFNAGFNDGKIEGLLALGLLLAAAGFTAFYMWRQIKLVFLGVPRTEAAAAATESSPSMTVPLLVLAVLSIFGGALNIPLGVNGVLVLSVLFITAGFWLLWALPSVRLFFLGRAEPIVSMPSLKPAWRLIAVGSAAAFMLSGAAIIALPSLGASYPLEVLVLWLEHSVPYTKGLALNPFLAILALGIGIGGILLAQRVYSPSALAEGNQDVLEILPNTRPAFQLANAKLYWDETYGRFIEQPYNRAAQWLAHKLDWEFWHDRFHHTVFRDFYKRAADFIATPVDRGAIDQGFLRIARAVAQIAARLRTVQTGYVRTYVFTMLFGVVLVMLILLLPLLRQ</sequence>
<comment type="subcellular location">
    <subcellularLocation>
        <location evidence="1">Endomembrane system</location>
        <topology evidence="1">Multi-pass membrane protein</topology>
    </subcellularLocation>
    <subcellularLocation>
        <location evidence="5">Membrane</location>
        <topology evidence="5">Multi-pass membrane protein</topology>
    </subcellularLocation>
</comment>
<dbReference type="AlphaFoldDB" id="A0A2M8PF53"/>
<feature type="transmembrane region" description="Helical" evidence="6">
    <location>
        <begin position="805"/>
        <end position="825"/>
    </location>
</feature>
<dbReference type="InterPro" id="IPR001516">
    <property type="entry name" value="Proton_antipo_N"/>
</dbReference>
<comment type="caution">
    <text evidence="9">The sequence shown here is derived from an EMBL/GenBank/DDBJ whole genome shotgun (WGS) entry which is preliminary data.</text>
</comment>
<feature type="transmembrane region" description="Helical" evidence="6">
    <location>
        <begin position="33"/>
        <end position="58"/>
    </location>
</feature>
<dbReference type="InterPro" id="IPR018393">
    <property type="entry name" value="NADHpl_OxRdtase_5_subgr"/>
</dbReference>
<dbReference type="PANTHER" id="PTHR42829:SF2">
    <property type="entry name" value="NADH-UBIQUINONE OXIDOREDUCTASE CHAIN 5"/>
    <property type="match status" value="1"/>
</dbReference>
<feature type="transmembrane region" description="Helical" evidence="6">
    <location>
        <begin position="6"/>
        <end position="26"/>
    </location>
</feature>
<dbReference type="PRINTS" id="PR01434">
    <property type="entry name" value="NADHDHGNASE5"/>
</dbReference>
<evidence type="ECO:0000256" key="4">
    <source>
        <dbReference type="ARBA" id="ARBA00023136"/>
    </source>
</evidence>
<gene>
    <name evidence="9" type="ORF">CUN49_06755</name>
</gene>
<evidence type="ECO:0000256" key="2">
    <source>
        <dbReference type="ARBA" id="ARBA00022692"/>
    </source>
</evidence>
<evidence type="ECO:0000313" key="9">
    <source>
        <dbReference type="EMBL" id="PJF36179.1"/>
    </source>
</evidence>
<dbReference type="Gene3D" id="1.20.5.2700">
    <property type="match status" value="1"/>
</dbReference>
<keyword evidence="3 6" id="KW-1133">Transmembrane helix</keyword>
<dbReference type="GO" id="GO:0016020">
    <property type="term" value="C:membrane"/>
    <property type="evidence" value="ECO:0007669"/>
    <property type="project" value="UniProtKB-SubCell"/>
</dbReference>
<dbReference type="GO" id="GO:0003954">
    <property type="term" value="F:NADH dehydrogenase activity"/>
    <property type="evidence" value="ECO:0007669"/>
    <property type="project" value="TreeGrafter"/>
</dbReference>
<feature type="transmembrane region" description="Helical" evidence="6">
    <location>
        <begin position="125"/>
        <end position="143"/>
    </location>
</feature>
<keyword evidence="4 6" id="KW-0472">Membrane</keyword>
<reference evidence="9 10" key="1">
    <citation type="submission" date="2017-11" db="EMBL/GenBank/DDBJ databases">
        <title>Evolution of Phototrophy in the Chloroflexi Phylum Driven by Horizontal Gene Transfer.</title>
        <authorList>
            <person name="Ward L.M."/>
            <person name="Hemp J."/>
            <person name="Shih P.M."/>
            <person name="Mcglynn S.E."/>
            <person name="Fischer W."/>
        </authorList>
    </citation>
    <scope>NUCLEOTIDE SEQUENCE [LARGE SCALE GENOMIC DNA]</scope>
    <source>
        <strain evidence="9">JP3_13</strain>
    </source>
</reference>
<dbReference type="Pfam" id="PF00361">
    <property type="entry name" value="Proton_antipo_M"/>
    <property type="match status" value="2"/>
</dbReference>
<feature type="transmembrane region" description="Helical" evidence="6">
    <location>
        <begin position="618"/>
        <end position="643"/>
    </location>
</feature>
<dbReference type="GO" id="GO:0012505">
    <property type="term" value="C:endomembrane system"/>
    <property type="evidence" value="ECO:0007669"/>
    <property type="project" value="UniProtKB-SubCell"/>
</dbReference>
<accession>A0A2M8PF53</accession>
<protein>
    <recommendedName>
        <fullName evidence="11">NADH-quinone oxidoreductase subunit L</fullName>
    </recommendedName>
</protein>